<name>A0A9N9IZB4_9GLOM</name>
<gene>
    <name evidence="2" type="ORF">FCALED_LOCUS16763</name>
</gene>
<protein>
    <submittedName>
        <fullName evidence="2">12283_t:CDS:1</fullName>
    </submittedName>
</protein>
<organism evidence="2 3">
    <name type="scientific">Funneliformis caledonium</name>
    <dbReference type="NCBI Taxonomy" id="1117310"/>
    <lineage>
        <taxon>Eukaryota</taxon>
        <taxon>Fungi</taxon>
        <taxon>Fungi incertae sedis</taxon>
        <taxon>Mucoromycota</taxon>
        <taxon>Glomeromycotina</taxon>
        <taxon>Glomeromycetes</taxon>
        <taxon>Glomerales</taxon>
        <taxon>Glomeraceae</taxon>
        <taxon>Funneliformis</taxon>
    </lineage>
</organism>
<proteinExistence type="predicted"/>
<sequence>KERLEEEFDSIKTLLLDFIGKLAEEKVKNMNLVEQSKEDKRALENLNEKLAEEKQTV</sequence>
<evidence type="ECO:0000256" key="1">
    <source>
        <dbReference type="SAM" id="Coils"/>
    </source>
</evidence>
<keyword evidence="3" id="KW-1185">Reference proteome</keyword>
<dbReference type="OrthoDB" id="10538044at2759"/>
<accession>A0A9N9IZB4</accession>
<dbReference type="AlphaFoldDB" id="A0A9N9IZB4"/>
<feature type="coiled-coil region" evidence="1">
    <location>
        <begin position="29"/>
        <end position="56"/>
    </location>
</feature>
<evidence type="ECO:0000313" key="3">
    <source>
        <dbReference type="Proteomes" id="UP000789570"/>
    </source>
</evidence>
<reference evidence="2" key="1">
    <citation type="submission" date="2021-06" db="EMBL/GenBank/DDBJ databases">
        <authorList>
            <person name="Kallberg Y."/>
            <person name="Tangrot J."/>
            <person name="Rosling A."/>
        </authorList>
    </citation>
    <scope>NUCLEOTIDE SEQUENCE</scope>
    <source>
        <strain evidence="2">UK204</strain>
    </source>
</reference>
<feature type="non-terminal residue" evidence="2">
    <location>
        <position position="1"/>
    </location>
</feature>
<keyword evidence="1" id="KW-0175">Coiled coil</keyword>
<comment type="caution">
    <text evidence="2">The sequence shown here is derived from an EMBL/GenBank/DDBJ whole genome shotgun (WGS) entry which is preliminary data.</text>
</comment>
<evidence type="ECO:0000313" key="2">
    <source>
        <dbReference type="EMBL" id="CAG8758461.1"/>
    </source>
</evidence>
<dbReference type="Proteomes" id="UP000789570">
    <property type="component" value="Unassembled WGS sequence"/>
</dbReference>
<dbReference type="EMBL" id="CAJVPQ010021476">
    <property type="protein sequence ID" value="CAG8758461.1"/>
    <property type="molecule type" value="Genomic_DNA"/>
</dbReference>